<dbReference type="InterPro" id="IPR051396">
    <property type="entry name" value="Bact_Antivir_Def_Nuclease"/>
</dbReference>
<protein>
    <submittedName>
        <fullName evidence="3">AAA family ATPase</fullName>
    </submittedName>
    <submittedName>
        <fullName evidence="2">Putative ATP-binding protein involved in virulence</fullName>
    </submittedName>
</protein>
<evidence type="ECO:0000259" key="1">
    <source>
        <dbReference type="Pfam" id="PF13175"/>
    </source>
</evidence>
<sequence>MLKGIEIKGLFGRFNYYISLKDEGVTIITGPNGYGKSTILKCFEAISEGNNFSFFMKLDFTKINFLFSDDNDSFFIIKEEEGLNINGVKVPRDLLSKLSLESRIPAYIRKINDDIWIDRRTGETIEPIDFLFKRAVISYERDNIDIEVDHNLPKELHNILNQIKESIGPIYYIKEQRLIMEKRNGNTEIESINVIDELPNKFKNLIRDISNNYSATANKLDGSYPYRLFKTEKGISEEDYKIKMEEMNEKFEKLRKYDISDMQNSANVVFKNEHAKALKIYFDDFDKKYKVYEDFINKLDIFTDIVNNRLSFKEIKISREFGIIVTDKEFKEKPIRLNQLSSGEKQEIVLFYELIFETTNDVLLLIDEPEISLHITWQKSFMNDLLKTVNYKKFKVIVATHSPQIINNHWDKQIDLGELYSEQLG</sequence>
<reference evidence="2 4" key="1">
    <citation type="submission" date="2018-06" db="EMBL/GenBank/DDBJ databases">
        <title>Genomic Encyclopedia of Type Strains, Phase III (KMG-III): the genomes of soil and plant-associated and newly described type strains.</title>
        <authorList>
            <person name="Whitman W."/>
        </authorList>
    </citation>
    <scope>NUCLEOTIDE SEQUENCE [LARGE SCALE GENOMIC DNA]</scope>
    <source>
        <strain evidence="2 4">CECT 7022</strain>
    </source>
</reference>
<evidence type="ECO:0000313" key="5">
    <source>
        <dbReference type="Proteomes" id="UP000509327"/>
    </source>
</evidence>
<dbReference type="InterPro" id="IPR027417">
    <property type="entry name" value="P-loop_NTPase"/>
</dbReference>
<dbReference type="Pfam" id="PF13175">
    <property type="entry name" value="AAA_15"/>
    <property type="match status" value="1"/>
</dbReference>
<name>A0A2V4V6E8_PAEBA</name>
<dbReference type="PANTHER" id="PTHR43581">
    <property type="entry name" value="ATP/GTP PHOSPHATASE"/>
    <property type="match status" value="1"/>
</dbReference>
<dbReference type="PANTHER" id="PTHR43581:SF2">
    <property type="entry name" value="EXCINUCLEASE ATPASE SUBUNIT"/>
    <property type="match status" value="1"/>
</dbReference>
<accession>A0A2V4V6E8</accession>
<proteinExistence type="predicted"/>
<dbReference type="RefSeq" id="WP_167433755.1">
    <property type="nucleotide sequence ID" value="NZ_CP054614.1"/>
</dbReference>
<evidence type="ECO:0000313" key="3">
    <source>
        <dbReference type="EMBL" id="QKS59046.1"/>
    </source>
</evidence>
<dbReference type="EMBL" id="CP054614">
    <property type="protein sequence ID" value="QKS59046.1"/>
    <property type="molecule type" value="Genomic_DNA"/>
</dbReference>
<dbReference type="InterPro" id="IPR041685">
    <property type="entry name" value="AAA_GajA/Old/RecF-like"/>
</dbReference>
<evidence type="ECO:0000313" key="2">
    <source>
        <dbReference type="EMBL" id="PYE47865.1"/>
    </source>
</evidence>
<dbReference type="EMBL" id="QJSW01000011">
    <property type="protein sequence ID" value="PYE47865.1"/>
    <property type="molecule type" value="Genomic_DNA"/>
</dbReference>
<feature type="domain" description="Endonuclease GajA/Old nuclease/RecF-like AAA" evidence="1">
    <location>
        <begin position="1"/>
        <end position="406"/>
    </location>
</feature>
<dbReference type="AlphaFoldDB" id="A0A2V4V6E8"/>
<keyword evidence="5" id="KW-1185">Reference proteome</keyword>
<dbReference type="Proteomes" id="UP000247790">
    <property type="component" value="Unassembled WGS sequence"/>
</dbReference>
<dbReference type="Gene3D" id="3.40.50.300">
    <property type="entry name" value="P-loop containing nucleotide triphosphate hydrolases"/>
    <property type="match status" value="1"/>
</dbReference>
<gene>
    <name evidence="2" type="ORF">DFQ00_111164</name>
    <name evidence="3" type="ORF">HUB98_24440</name>
</gene>
<dbReference type="Proteomes" id="UP000509327">
    <property type="component" value="Chromosome"/>
</dbReference>
<keyword evidence="2" id="KW-0547">Nucleotide-binding</keyword>
<dbReference type="SUPFAM" id="SSF52540">
    <property type="entry name" value="P-loop containing nucleoside triphosphate hydrolases"/>
    <property type="match status" value="1"/>
</dbReference>
<reference evidence="3 5" key="2">
    <citation type="submission" date="2020-06" db="EMBL/GenBank/DDBJ databases">
        <title>Complete genome of Paenibacillus barcinonensis KACC11450.</title>
        <authorList>
            <person name="Kim M."/>
            <person name="Park Y.-J."/>
            <person name="Shin J.-H."/>
        </authorList>
    </citation>
    <scope>NUCLEOTIDE SEQUENCE [LARGE SCALE GENOMIC DNA]</scope>
    <source>
        <strain evidence="3 5">KACC11450</strain>
    </source>
</reference>
<organism evidence="2 4">
    <name type="scientific">Paenibacillus barcinonensis</name>
    <dbReference type="NCBI Taxonomy" id="198119"/>
    <lineage>
        <taxon>Bacteria</taxon>
        <taxon>Bacillati</taxon>
        <taxon>Bacillota</taxon>
        <taxon>Bacilli</taxon>
        <taxon>Bacillales</taxon>
        <taxon>Paenibacillaceae</taxon>
        <taxon>Paenibacillus</taxon>
    </lineage>
</organism>
<dbReference type="GO" id="GO:0005524">
    <property type="term" value="F:ATP binding"/>
    <property type="evidence" value="ECO:0007669"/>
    <property type="project" value="UniProtKB-KW"/>
</dbReference>
<evidence type="ECO:0000313" key="4">
    <source>
        <dbReference type="Proteomes" id="UP000247790"/>
    </source>
</evidence>
<keyword evidence="2" id="KW-0067">ATP-binding</keyword>